<sequence>MNYTNPVESSEGHSHTEQHEESNFPGASWHMSGDGSSLTVDHITEQLKYRIRSFHDRTRIV</sequence>
<protein>
    <submittedName>
        <fullName evidence="2">Uncharacterized protein</fullName>
    </submittedName>
</protein>
<name>A0ABS4H6C0_9BACL</name>
<dbReference type="Proteomes" id="UP001519273">
    <property type="component" value="Unassembled WGS sequence"/>
</dbReference>
<proteinExistence type="predicted"/>
<evidence type="ECO:0000256" key="1">
    <source>
        <dbReference type="SAM" id="MobiDB-lite"/>
    </source>
</evidence>
<evidence type="ECO:0000313" key="3">
    <source>
        <dbReference type="Proteomes" id="UP001519273"/>
    </source>
</evidence>
<reference evidence="2 3" key="1">
    <citation type="submission" date="2021-03" db="EMBL/GenBank/DDBJ databases">
        <title>Genomic Encyclopedia of Type Strains, Phase IV (KMG-IV): sequencing the most valuable type-strain genomes for metagenomic binning, comparative biology and taxonomic classification.</title>
        <authorList>
            <person name="Goeker M."/>
        </authorList>
    </citation>
    <scope>NUCLEOTIDE SEQUENCE [LARGE SCALE GENOMIC DNA]</scope>
    <source>
        <strain evidence="2 3">DSM 23491</strain>
    </source>
</reference>
<gene>
    <name evidence="2" type="ORF">J2Z20_003002</name>
</gene>
<organism evidence="2 3">
    <name type="scientific">Paenibacillus sediminis</name>
    <dbReference type="NCBI Taxonomy" id="664909"/>
    <lineage>
        <taxon>Bacteria</taxon>
        <taxon>Bacillati</taxon>
        <taxon>Bacillota</taxon>
        <taxon>Bacilli</taxon>
        <taxon>Bacillales</taxon>
        <taxon>Paenibacillaceae</taxon>
        <taxon>Paenibacillus</taxon>
    </lineage>
</organism>
<feature type="region of interest" description="Disordered" evidence="1">
    <location>
        <begin position="1"/>
        <end position="37"/>
    </location>
</feature>
<dbReference type="EMBL" id="JAGGKP010000010">
    <property type="protein sequence ID" value="MBP1938084.1"/>
    <property type="molecule type" value="Genomic_DNA"/>
</dbReference>
<accession>A0ABS4H6C0</accession>
<evidence type="ECO:0000313" key="2">
    <source>
        <dbReference type="EMBL" id="MBP1938084.1"/>
    </source>
</evidence>
<feature type="compositionally biased region" description="Basic and acidic residues" evidence="1">
    <location>
        <begin position="10"/>
        <end position="22"/>
    </location>
</feature>
<keyword evidence="3" id="KW-1185">Reference proteome</keyword>
<dbReference type="RefSeq" id="WP_209851920.1">
    <property type="nucleotide sequence ID" value="NZ_CBCRVE010000004.1"/>
</dbReference>
<comment type="caution">
    <text evidence="2">The sequence shown here is derived from an EMBL/GenBank/DDBJ whole genome shotgun (WGS) entry which is preliminary data.</text>
</comment>